<comment type="function">
    <text evidence="1">Putative transcription factor.</text>
</comment>
<gene>
    <name evidence="9" type="ORF">HAND1043_LOCUS23300</name>
</gene>
<sequence>MPPSGHPRRSRQPSRLSSDSASPAGAAAASGQFPQGQGVPGGYSYHVEMIMPRNKPGETGVKDPVAITLPILCQYFHEPLSVASAQIGISSTALKRVCRKLGVRRWPFTPDRSGKKKTGKGESSGDDDSETIDASPELTLPDDAPKNAPPSEPSEPVDQKRARTAQRPHPASFPQVPPMAAQHQAHPGHQLQMHQAAALGVRAPILWGNWGAMAMGGVFPPQAHPHQHPAIIPSSTPMGSQMDYAARQHRINHPHEQQPLPPAPAKAAAWGGGT</sequence>
<dbReference type="EMBL" id="HBFK01038451">
    <property type="protein sequence ID" value="CAD8756790.1"/>
    <property type="molecule type" value="Transcribed_RNA"/>
</dbReference>
<evidence type="ECO:0000256" key="1">
    <source>
        <dbReference type="ARBA" id="ARBA00004049"/>
    </source>
</evidence>
<dbReference type="GO" id="GO:0003700">
    <property type="term" value="F:DNA-binding transcription factor activity"/>
    <property type="evidence" value="ECO:0007669"/>
    <property type="project" value="InterPro"/>
</dbReference>
<name>A0A7S0UDB4_HEMAN</name>
<protein>
    <recommendedName>
        <fullName evidence="8">RWP-RK domain-containing protein</fullName>
    </recommendedName>
</protein>
<keyword evidence="3" id="KW-0175">Coiled coil</keyword>
<feature type="region of interest" description="Disordered" evidence="7">
    <location>
        <begin position="253"/>
        <end position="274"/>
    </location>
</feature>
<evidence type="ECO:0000256" key="6">
    <source>
        <dbReference type="ARBA" id="ARBA00023242"/>
    </source>
</evidence>
<feature type="compositionally biased region" description="Basic residues" evidence="7">
    <location>
        <begin position="1"/>
        <end position="12"/>
    </location>
</feature>
<keyword evidence="5" id="KW-0804">Transcription</keyword>
<evidence type="ECO:0000256" key="3">
    <source>
        <dbReference type="ARBA" id="ARBA00023054"/>
    </source>
</evidence>
<keyword evidence="6" id="KW-0539">Nucleus</keyword>
<evidence type="ECO:0000256" key="4">
    <source>
        <dbReference type="ARBA" id="ARBA00023125"/>
    </source>
</evidence>
<keyword evidence="4" id="KW-0238">DNA-binding</keyword>
<dbReference type="AlphaFoldDB" id="A0A7S0UDB4"/>
<dbReference type="PANTHER" id="PTHR46373:SF2">
    <property type="entry name" value="RWP-RK DOMAIN-CONTAINING PROTEIN"/>
    <property type="match status" value="1"/>
</dbReference>
<feature type="compositionally biased region" description="Low complexity" evidence="7">
    <location>
        <begin position="265"/>
        <end position="274"/>
    </location>
</feature>
<proteinExistence type="predicted"/>
<dbReference type="PROSITE" id="PS51519">
    <property type="entry name" value="RWP_RK"/>
    <property type="match status" value="1"/>
</dbReference>
<reference evidence="9" key="1">
    <citation type="submission" date="2021-01" db="EMBL/GenBank/DDBJ databases">
        <authorList>
            <person name="Corre E."/>
            <person name="Pelletier E."/>
            <person name="Niang G."/>
            <person name="Scheremetjew M."/>
            <person name="Finn R."/>
            <person name="Kale V."/>
            <person name="Holt S."/>
            <person name="Cochrane G."/>
            <person name="Meng A."/>
            <person name="Brown T."/>
            <person name="Cohen L."/>
        </authorList>
    </citation>
    <scope>NUCLEOTIDE SEQUENCE</scope>
    <source>
        <strain evidence="9">CCMP441</strain>
    </source>
</reference>
<dbReference type="GO" id="GO:0003677">
    <property type="term" value="F:DNA binding"/>
    <property type="evidence" value="ECO:0007669"/>
    <property type="project" value="UniProtKB-KW"/>
</dbReference>
<evidence type="ECO:0000256" key="2">
    <source>
        <dbReference type="ARBA" id="ARBA00023015"/>
    </source>
</evidence>
<dbReference type="PANTHER" id="PTHR46373">
    <property type="entry name" value="PROTEIN RKD4"/>
    <property type="match status" value="1"/>
</dbReference>
<organism evidence="9">
    <name type="scientific">Hemiselmis andersenii</name>
    <name type="common">Cryptophyte alga</name>
    <dbReference type="NCBI Taxonomy" id="464988"/>
    <lineage>
        <taxon>Eukaryota</taxon>
        <taxon>Cryptophyceae</taxon>
        <taxon>Cryptomonadales</taxon>
        <taxon>Hemiselmidaceae</taxon>
        <taxon>Hemiselmis</taxon>
    </lineage>
</organism>
<dbReference type="Pfam" id="PF02042">
    <property type="entry name" value="RWP-RK"/>
    <property type="match status" value="1"/>
</dbReference>
<dbReference type="InterPro" id="IPR003035">
    <property type="entry name" value="RWP-RK_dom"/>
</dbReference>
<evidence type="ECO:0000259" key="8">
    <source>
        <dbReference type="PROSITE" id="PS51519"/>
    </source>
</evidence>
<keyword evidence="2" id="KW-0805">Transcription regulation</keyword>
<evidence type="ECO:0000313" key="9">
    <source>
        <dbReference type="EMBL" id="CAD8756790.1"/>
    </source>
</evidence>
<feature type="region of interest" description="Disordered" evidence="7">
    <location>
        <begin position="1"/>
        <end position="40"/>
    </location>
</feature>
<feature type="domain" description="RWP-RK" evidence="8">
    <location>
        <begin position="49"/>
        <end position="138"/>
    </location>
</feature>
<accession>A0A7S0UDB4</accession>
<dbReference type="InterPro" id="IPR044607">
    <property type="entry name" value="RKD-like"/>
</dbReference>
<feature type="region of interest" description="Disordered" evidence="7">
    <location>
        <begin position="106"/>
        <end position="188"/>
    </location>
</feature>
<feature type="compositionally biased region" description="Low complexity" evidence="7">
    <location>
        <begin position="13"/>
        <end position="37"/>
    </location>
</feature>
<evidence type="ECO:0000256" key="5">
    <source>
        <dbReference type="ARBA" id="ARBA00023163"/>
    </source>
</evidence>
<evidence type="ECO:0000256" key="7">
    <source>
        <dbReference type="SAM" id="MobiDB-lite"/>
    </source>
</evidence>